<comment type="caution">
    <text evidence="1">The sequence shown here is derived from an EMBL/GenBank/DDBJ whole genome shotgun (WGS) entry which is preliminary data.</text>
</comment>
<evidence type="ECO:0000313" key="1">
    <source>
        <dbReference type="EMBL" id="KAH3884193.1"/>
    </source>
</evidence>
<evidence type="ECO:0000313" key="2">
    <source>
        <dbReference type="Proteomes" id="UP000828390"/>
    </source>
</evidence>
<reference evidence="1" key="1">
    <citation type="journal article" date="2019" name="bioRxiv">
        <title>The Genome of the Zebra Mussel, Dreissena polymorpha: A Resource for Invasive Species Research.</title>
        <authorList>
            <person name="McCartney M.A."/>
            <person name="Auch B."/>
            <person name="Kono T."/>
            <person name="Mallez S."/>
            <person name="Zhang Y."/>
            <person name="Obille A."/>
            <person name="Becker A."/>
            <person name="Abrahante J.E."/>
            <person name="Garbe J."/>
            <person name="Badalamenti J.P."/>
            <person name="Herman A."/>
            <person name="Mangelson H."/>
            <person name="Liachko I."/>
            <person name="Sullivan S."/>
            <person name="Sone E.D."/>
            <person name="Koren S."/>
            <person name="Silverstein K.A.T."/>
            <person name="Beckman K.B."/>
            <person name="Gohl D.M."/>
        </authorList>
    </citation>
    <scope>NUCLEOTIDE SEQUENCE</scope>
    <source>
        <strain evidence="1">Duluth1</strain>
        <tissue evidence="1">Whole animal</tissue>
    </source>
</reference>
<dbReference type="AlphaFoldDB" id="A0A9D4MUV1"/>
<organism evidence="1 2">
    <name type="scientific">Dreissena polymorpha</name>
    <name type="common">Zebra mussel</name>
    <name type="synonym">Mytilus polymorpha</name>
    <dbReference type="NCBI Taxonomy" id="45954"/>
    <lineage>
        <taxon>Eukaryota</taxon>
        <taxon>Metazoa</taxon>
        <taxon>Spiralia</taxon>
        <taxon>Lophotrochozoa</taxon>
        <taxon>Mollusca</taxon>
        <taxon>Bivalvia</taxon>
        <taxon>Autobranchia</taxon>
        <taxon>Heteroconchia</taxon>
        <taxon>Euheterodonta</taxon>
        <taxon>Imparidentia</taxon>
        <taxon>Neoheterodontei</taxon>
        <taxon>Myida</taxon>
        <taxon>Dreissenoidea</taxon>
        <taxon>Dreissenidae</taxon>
        <taxon>Dreissena</taxon>
    </lineage>
</organism>
<protein>
    <submittedName>
        <fullName evidence="1">Uncharacterized protein</fullName>
    </submittedName>
</protein>
<dbReference type="EMBL" id="JAIWYP010000001">
    <property type="protein sequence ID" value="KAH3884193.1"/>
    <property type="molecule type" value="Genomic_DNA"/>
</dbReference>
<accession>A0A9D4MUV1</accession>
<reference evidence="1" key="2">
    <citation type="submission" date="2020-11" db="EMBL/GenBank/DDBJ databases">
        <authorList>
            <person name="McCartney M.A."/>
            <person name="Auch B."/>
            <person name="Kono T."/>
            <person name="Mallez S."/>
            <person name="Becker A."/>
            <person name="Gohl D.M."/>
            <person name="Silverstein K.A.T."/>
            <person name="Koren S."/>
            <person name="Bechman K.B."/>
            <person name="Herman A."/>
            <person name="Abrahante J.E."/>
            <person name="Garbe J."/>
        </authorList>
    </citation>
    <scope>NUCLEOTIDE SEQUENCE</scope>
    <source>
        <strain evidence="1">Duluth1</strain>
        <tissue evidence="1">Whole animal</tissue>
    </source>
</reference>
<proteinExistence type="predicted"/>
<dbReference type="Proteomes" id="UP000828390">
    <property type="component" value="Unassembled WGS sequence"/>
</dbReference>
<sequence length="65" mass="7014">MDRPHPSKACFQYDKAISLTWNAQGKKREGGNKTPGANHRAVIKHLEPIMGAAGETPRAKTPCGS</sequence>
<name>A0A9D4MUV1_DREPO</name>
<keyword evidence="2" id="KW-1185">Reference proteome</keyword>
<gene>
    <name evidence="1" type="ORF">DPMN_008166</name>
</gene>